<name>A0A5N6W769_9EURO</name>
<accession>A0A5N6W769</accession>
<dbReference type="EMBL" id="ML738306">
    <property type="protein sequence ID" value="KAE8316603.1"/>
    <property type="molecule type" value="Genomic_DNA"/>
</dbReference>
<evidence type="ECO:0000313" key="1">
    <source>
        <dbReference type="EMBL" id="KAE8316603.1"/>
    </source>
</evidence>
<reference evidence="2" key="1">
    <citation type="submission" date="2019-04" db="EMBL/GenBank/DDBJ databases">
        <title>Friends and foes A comparative genomics studyof 23 Aspergillus species from section Flavi.</title>
        <authorList>
            <consortium name="DOE Joint Genome Institute"/>
            <person name="Kjaerbolling I."/>
            <person name="Vesth T."/>
            <person name="Frisvad J.C."/>
            <person name="Nybo J.L."/>
            <person name="Theobald S."/>
            <person name="Kildgaard S."/>
            <person name="Isbrandt T."/>
            <person name="Kuo A."/>
            <person name="Sato A."/>
            <person name="Lyhne E.K."/>
            <person name="Kogle M.E."/>
            <person name="Wiebenga A."/>
            <person name="Kun R.S."/>
            <person name="Lubbers R.J."/>
            <person name="Makela M.R."/>
            <person name="Barry K."/>
            <person name="Chovatia M."/>
            <person name="Clum A."/>
            <person name="Daum C."/>
            <person name="Haridas S."/>
            <person name="He G."/>
            <person name="LaButti K."/>
            <person name="Lipzen A."/>
            <person name="Mondo S."/>
            <person name="Riley R."/>
            <person name="Salamov A."/>
            <person name="Simmons B.A."/>
            <person name="Magnuson J.K."/>
            <person name="Henrissat B."/>
            <person name="Mortensen U.H."/>
            <person name="Larsen T.O."/>
            <person name="Devries R.P."/>
            <person name="Grigoriev I.V."/>
            <person name="Machida M."/>
            <person name="Baker S.E."/>
            <person name="Andersen M.R."/>
        </authorList>
    </citation>
    <scope>NUCLEOTIDE SEQUENCE [LARGE SCALE GENOMIC DNA]</scope>
    <source>
        <strain evidence="2">CBS 130015</strain>
    </source>
</reference>
<protein>
    <submittedName>
        <fullName evidence="1">Uncharacterized protein</fullName>
    </submittedName>
</protein>
<keyword evidence="2" id="KW-1185">Reference proteome</keyword>
<organism evidence="1 2">
    <name type="scientific">Aspergillus transmontanensis</name>
    <dbReference type="NCBI Taxonomy" id="1034304"/>
    <lineage>
        <taxon>Eukaryota</taxon>
        <taxon>Fungi</taxon>
        <taxon>Dikarya</taxon>
        <taxon>Ascomycota</taxon>
        <taxon>Pezizomycotina</taxon>
        <taxon>Eurotiomycetes</taxon>
        <taxon>Eurotiomycetidae</taxon>
        <taxon>Eurotiales</taxon>
        <taxon>Aspergillaceae</taxon>
        <taxon>Aspergillus</taxon>
        <taxon>Aspergillus subgen. Circumdati</taxon>
    </lineage>
</organism>
<sequence>MTGNQTHRLLISSNTPSTLQAVHSSFEDIKICHKSIGMQLSIFTVILPSLAAFASAAPSEKRQISSVSITFYTPDGEKWSQTFPTDMTSHQVETKKTVSHIYNPGGATCGFSGVQGERVDVPIGDHKLETPQVLTTGLCAHL</sequence>
<dbReference type="Proteomes" id="UP000325433">
    <property type="component" value="Unassembled WGS sequence"/>
</dbReference>
<proteinExistence type="predicted"/>
<dbReference type="AlphaFoldDB" id="A0A5N6W769"/>
<gene>
    <name evidence="1" type="ORF">BDV41DRAFT_573887</name>
</gene>
<evidence type="ECO:0000313" key="2">
    <source>
        <dbReference type="Proteomes" id="UP000325433"/>
    </source>
</evidence>